<evidence type="ECO:0000313" key="2">
    <source>
        <dbReference type="EMBL" id="MDQ8206690.1"/>
    </source>
</evidence>
<evidence type="ECO:0000313" key="3">
    <source>
        <dbReference type="Proteomes" id="UP001225316"/>
    </source>
</evidence>
<organism evidence="2 3">
    <name type="scientific">Thalassobacterium maritimum</name>
    <dbReference type="NCBI Taxonomy" id="3041265"/>
    <lineage>
        <taxon>Bacteria</taxon>
        <taxon>Pseudomonadati</taxon>
        <taxon>Verrucomicrobiota</taxon>
        <taxon>Opitutia</taxon>
        <taxon>Puniceicoccales</taxon>
        <taxon>Coraliomargaritaceae</taxon>
        <taxon>Thalassobacterium</taxon>
    </lineage>
</organism>
<dbReference type="PANTHER" id="PTHR21064:SF5">
    <property type="entry name" value="SLR1880 PROTEIN"/>
    <property type="match status" value="1"/>
</dbReference>
<dbReference type="InterPro" id="IPR050249">
    <property type="entry name" value="Pseudomonas-type_ThrB"/>
</dbReference>
<gene>
    <name evidence="2" type="ORF">QEH52_04165</name>
</gene>
<proteinExistence type="predicted"/>
<keyword evidence="2" id="KW-0808">Transferase</keyword>
<dbReference type="Pfam" id="PF01636">
    <property type="entry name" value="APH"/>
    <property type="match status" value="1"/>
</dbReference>
<accession>A0ABU1AU88</accession>
<comment type="caution">
    <text evidence="2">The sequence shown here is derived from an EMBL/GenBank/DDBJ whole genome shotgun (WGS) entry which is preliminary data.</text>
</comment>
<dbReference type="InterPro" id="IPR011009">
    <property type="entry name" value="Kinase-like_dom_sf"/>
</dbReference>
<dbReference type="EC" id="2.7.1.-" evidence="2"/>
<dbReference type="RefSeq" id="WP_308948799.1">
    <property type="nucleotide sequence ID" value="NZ_JARXHW010000006.1"/>
</dbReference>
<keyword evidence="3" id="KW-1185">Reference proteome</keyword>
<dbReference type="PANTHER" id="PTHR21064">
    <property type="entry name" value="AMINOGLYCOSIDE PHOSPHOTRANSFERASE DOMAIN-CONTAINING PROTEIN-RELATED"/>
    <property type="match status" value="1"/>
</dbReference>
<feature type="domain" description="Aminoglycoside phosphotransferase" evidence="1">
    <location>
        <begin position="30"/>
        <end position="271"/>
    </location>
</feature>
<dbReference type="Proteomes" id="UP001225316">
    <property type="component" value="Unassembled WGS sequence"/>
</dbReference>
<dbReference type="Gene3D" id="3.90.1200.10">
    <property type="match status" value="1"/>
</dbReference>
<dbReference type="GO" id="GO:0016740">
    <property type="term" value="F:transferase activity"/>
    <property type="evidence" value="ECO:0007669"/>
    <property type="project" value="UniProtKB-KW"/>
</dbReference>
<protein>
    <submittedName>
        <fullName evidence="2">Aminoglycoside phosphotransferase family protein</fullName>
        <ecNumber evidence="2">2.7.1.-</ecNumber>
    </submittedName>
</protein>
<dbReference type="EMBL" id="JARXHW010000006">
    <property type="protein sequence ID" value="MDQ8206690.1"/>
    <property type="molecule type" value="Genomic_DNA"/>
</dbReference>
<dbReference type="InterPro" id="IPR002575">
    <property type="entry name" value="Aminoglycoside_PTrfase"/>
</dbReference>
<sequence length="379" mass="42632">MKFERTPVSQDQLKSVTQAFALYGDFVSGAPYGSGHINDTFAIHVNQGGSLLRYIFQRINHGIFQNPAELMDNIARVCAHNLAVSERAEIADSSRRVMSIIPARSGEPYVRDADGYYWRCYVFIEQAKTYDQIESPQQAFEAAKAFGDFQQLLADIGGERLHETIPDFHNTAARYQNLVRAIEADPCNRAASVRDEIAFFTQREKDASRLLRMMEAGQLPERVTHNDCKLNNVMIDDETGAGICVIDLDTTMPGLALYDFGDLVRTATSPALEDEPDTSKVVMQMPMFEALVKGYLQGTGSMLNSHELAELPFAGKLITLETGMRFLADYLEGDQYFKIKREGHNLDRCRTQIALVQSIEQQFEAMNDMVTHTNKENTQ</sequence>
<dbReference type="SUPFAM" id="SSF56112">
    <property type="entry name" value="Protein kinase-like (PK-like)"/>
    <property type="match status" value="1"/>
</dbReference>
<name>A0ABU1AU88_9BACT</name>
<evidence type="ECO:0000259" key="1">
    <source>
        <dbReference type="Pfam" id="PF01636"/>
    </source>
</evidence>
<reference evidence="2 3" key="1">
    <citation type="submission" date="2023-04" db="EMBL/GenBank/DDBJ databases">
        <title>A novel bacteria isolated from coastal sediment.</title>
        <authorList>
            <person name="Liu X.-J."/>
            <person name="Du Z.-J."/>
        </authorList>
    </citation>
    <scope>NUCLEOTIDE SEQUENCE [LARGE SCALE GENOMIC DNA]</scope>
    <source>
        <strain evidence="2 3">SDUM461003</strain>
    </source>
</reference>